<dbReference type="PANTHER" id="PTHR33121">
    <property type="entry name" value="CYCLIC DI-GMP PHOSPHODIESTERASE PDEF"/>
    <property type="match status" value="1"/>
</dbReference>
<dbReference type="Pfam" id="PF00563">
    <property type="entry name" value="EAL"/>
    <property type="match status" value="1"/>
</dbReference>
<reference evidence="2 3" key="1">
    <citation type="submission" date="2018-06" db="EMBL/GenBank/DDBJ databases">
        <authorList>
            <consortium name="Pathogen Informatics"/>
            <person name="Doyle S."/>
        </authorList>
    </citation>
    <scope>NUCLEOTIDE SEQUENCE [LARGE SCALE GENOMIC DNA]</scope>
    <source>
        <strain evidence="2 3">NCTC10742</strain>
    </source>
</reference>
<dbReference type="Gene3D" id="3.20.20.450">
    <property type="entry name" value="EAL domain"/>
    <property type="match status" value="1"/>
</dbReference>
<dbReference type="Gene3D" id="3.30.450.40">
    <property type="match status" value="1"/>
</dbReference>
<sequence>MRGLRPTVPGLSGGNIVRDLVGELIASIDPQSLLQRIVEQVCVRMPTASGASVALKTPGDFLEVLATYGATGTLKGRVVPIDDTFQVYPLGSGRPEIVDDTATDARITPQVRELSQQLGVRSCLSIPLISEGSAIGTLSVVAHEPYAFGASDVAPVSAVAEFLGVLISASTQLAALLKDLLGAGSIRVDSRAAADLLASVLLPELSERDELRRVIDDVVMAGEIVPVFQPIFDLITGEVIGFEGLSRFRCEPTRSPDKWIALAHNVRRGIDVELKALRALLKGALSIPDKYLVSVNLSPLALADPIIQQELLSYPRGVVVELTEREPAPELLGESVEPLRQSGIRLAIDDAGSGFAGLTTILRLRPDIIKLDRELTVGIDTDPSRRALATALTHFAREIDAYTVAEGIETEVQMQLLRDIGIRYGQGYFLGRPQPVDVFEESLFSRA</sequence>
<dbReference type="SUPFAM" id="SSF141868">
    <property type="entry name" value="EAL domain-like"/>
    <property type="match status" value="1"/>
</dbReference>
<dbReference type="InterPro" id="IPR050706">
    <property type="entry name" value="Cyclic-di-GMP_PDE-like"/>
</dbReference>
<dbReference type="SMART" id="SM00065">
    <property type="entry name" value="GAF"/>
    <property type="match status" value="1"/>
</dbReference>
<feature type="domain" description="EAL" evidence="1">
    <location>
        <begin position="204"/>
        <end position="447"/>
    </location>
</feature>
<evidence type="ECO:0000313" key="2">
    <source>
        <dbReference type="EMBL" id="STZ42391.1"/>
    </source>
</evidence>
<dbReference type="EMBL" id="UGQM01000001">
    <property type="protein sequence ID" value="STZ42391.1"/>
    <property type="molecule type" value="Genomic_DNA"/>
</dbReference>
<protein>
    <submittedName>
        <fullName evidence="2">Diguanylate phosphodiesterase</fullName>
    </submittedName>
</protein>
<dbReference type="AlphaFoldDB" id="A0A378SIE8"/>
<dbReference type="InterPro" id="IPR001633">
    <property type="entry name" value="EAL_dom"/>
</dbReference>
<accession>A0A378SIE8</accession>
<name>A0A378SIE8_9MYCO</name>
<dbReference type="InterPro" id="IPR035919">
    <property type="entry name" value="EAL_sf"/>
</dbReference>
<dbReference type="CDD" id="cd01948">
    <property type="entry name" value="EAL"/>
    <property type="match status" value="1"/>
</dbReference>
<dbReference type="SMART" id="SM00052">
    <property type="entry name" value="EAL"/>
    <property type="match status" value="1"/>
</dbReference>
<dbReference type="SUPFAM" id="SSF55781">
    <property type="entry name" value="GAF domain-like"/>
    <property type="match status" value="1"/>
</dbReference>
<dbReference type="PANTHER" id="PTHR33121:SF76">
    <property type="entry name" value="SIGNALING PROTEIN"/>
    <property type="match status" value="1"/>
</dbReference>
<dbReference type="Pfam" id="PF13185">
    <property type="entry name" value="GAF_2"/>
    <property type="match status" value="1"/>
</dbReference>
<dbReference type="Proteomes" id="UP000254291">
    <property type="component" value="Unassembled WGS sequence"/>
</dbReference>
<dbReference type="PROSITE" id="PS50883">
    <property type="entry name" value="EAL"/>
    <property type="match status" value="1"/>
</dbReference>
<proteinExistence type="predicted"/>
<evidence type="ECO:0000259" key="1">
    <source>
        <dbReference type="PROSITE" id="PS50883"/>
    </source>
</evidence>
<evidence type="ECO:0000313" key="3">
    <source>
        <dbReference type="Proteomes" id="UP000254291"/>
    </source>
</evidence>
<gene>
    <name evidence="2" type="primary">ycgG_1</name>
    <name evidence="2" type="ORF">NCTC10742_01603</name>
</gene>
<organism evidence="2 3">
    <name type="scientific">Mycolicibacterium gilvum</name>
    <dbReference type="NCBI Taxonomy" id="1804"/>
    <lineage>
        <taxon>Bacteria</taxon>
        <taxon>Bacillati</taxon>
        <taxon>Actinomycetota</taxon>
        <taxon>Actinomycetes</taxon>
        <taxon>Mycobacteriales</taxon>
        <taxon>Mycobacteriaceae</taxon>
        <taxon>Mycolicibacterium</taxon>
    </lineage>
</organism>
<dbReference type="InterPro" id="IPR003018">
    <property type="entry name" value="GAF"/>
</dbReference>
<dbReference type="InterPro" id="IPR029016">
    <property type="entry name" value="GAF-like_dom_sf"/>
</dbReference>
<dbReference type="GO" id="GO:0071111">
    <property type="term" value="F:cyclic-guanylate-specific phosphodiesterase activity"/>
    <property type="evidence" value="ECO:0007669"/>
    <property type="project" value="InterPro"/>
</dbReference>